<feature type="domain" description="Oxidoreductase putative C-terminal" evidence="2">
    <location>
        <begin position="216"/>
        <end position="357"/>
    </location>
</feature>
<dbReference type="InterPro" id="IPR013944">
    <property type="entry name" value="OxRdtase_put_C"/>
</dbReference>
<sequence length="441" mass="49834">MHTFAARALRLAVPRVSCARPMMAVRPSMVARYSTQQPTVDNFDPHVPTAMDKQQPPPPGDDFRVVIVGAGNINFGSIEGPWNHTFRLEHKLGPRLKVTALIDPSHERAAKVLKTKCDSFVLSAYKDTVIYPTMEAYLESLKPEQHPHAVWVGSPPAYRGRTEPGRNIEEVLTQRLRGVPLFIEKPVSTGPVDQAFAVAKEIKESNTIVSVGYMLRYLKVVQKMKQILEENKLQVLGINARYIMAYEHTAKLDWWDKSRDCGPIVEQATHFCDLMRYFGGEVDLDTVLAHSLEYDEPAGKLSRIPVPEDQIKPEDRIPRVTSATWKFANGAVGSLTHAVALQGYQYSTEMDVYADGYQLRLVDPYNNPVLYIRRPGDDHEEVVRYSNDDPFFSEVANMIDCIEKGANAAPILSSYEDAVRTYALTWKIRWASEETARARRQ</sequence>
<evidence type="ECO:0000259" key="2">
    <source>
        <dbReference type="Pfam" id="PF08635"/>
    </source>
</evidence>
<dbReference type="Gene3D" id="3.40.50.720">
    <property type="entry name" value="NAD(P)-binding Rossmann-like Domain"/>
    <property type="match status" value="1"/>
</dbReference>
<dbReference type="Proteomes" id="UP001219933">
    <property type="component" value="Chromosome 5"/>
</dbReference>
<evidence type="ECO:0008006" key="5">
    <source>
        <dbReference type="Google" id="ProtNLM"/>
    </source>
</evidence>
<dbReference type="Pfam" id="PF01408">
    <property type="entry name" value="GFO_IDH_MocA"/>
    <property type="match status" value="1"/>
</dbReference>
<dbReference type="SUPFAM" id="SSF51735">
    <property type="entry name" value="NAD(P)-binding Rossmann-fold domains"/>
    <property type="match status" value="1"/>
</dbReference>
<evidence type="ECO:0000259" key="1">
    <source>
        <dbReference type="Pfam" id="PF01408"/>
    </source>
</evidence>
<dbReference type="EMBL" id="CP119881">
    <property type="protein sequence ID" value="WFD36662.1"/>
    <property type="molecule type" value="Genomic_DNA"/>
</dbReference>
<dbReference type="Pfam" id="PF08635">
    <property type="entry name" value="ox_reductase_C"/>
    <property type="match status" value="1"/>
</dbReference>
<dbReference type="InterPro" id="IPR036291">
    <property type="entry name" value="NAD(P)-bd_dom_sf"/>
</dbReference>
<gene>
    <name evidence="3" type="ORF">MCUN1_003549</name>
</gene>
<feature type="domain" description="Gfo/Idh/MocA-like oxidoreductase N-terminal" evidence="1">
    <location>
        <begin position="63"/>
        <end position="213"/>
    </location>
</feature>
<reference evidence="3" key="1">
    <citation type="submission" date="2023-03" db="EMBL/GenBank/DDBJ databases">
        <title>Mating type loci evolution in Malassezia.</title>
        <authorList>
            <person name="Coelho M.A."/>
        </authorList>
    </citation>
    <scope>NUCLEOTIDE SEQUENCE</scope>
    <source>
        <strain evidence="3">CBS 11721</strain>
    </source>
</reference>
<name>A0AAF0EXR9_9BASI</name>
<keyword evidence="4" id="KW-1185">Reference proteome</keyword>
<organism evidence="3 4">
    <name type="scientific">Malassezia cuniculi</name>
    <dbReference type="NCBI Taxonomy" id="948313"/>
    <lineage>
        <taxon>Eukaryota</taxon>
        <taxon>Fungi</taxon>
        <taxon>Dikarya</taxon>
        <taxon>Basidiomycota</taxon>
        <taxon>Ustilaginomycotina</taxon>
        <taxon>Malasseziomycetes</taxon>
        <taxon>Malasseziales</taxon>
        <taxon>Malasseziaceae</taxon>
        <taxon>Malassezia</taxon>
    </lineage>
</organism>
<protein>
    <recommendedName>
        <fullName evidence="5">NAD binding dehydrogenase</fullName>
    </recommendedName>
</protein>
<proteinExistence type="predicted"/>
<dbReference type="AlphaFoldDB" id="A0AAF0EXR9"/>
<dbReference type="PANTHER" id="PTHR43249:SF1">
    <property type="entry name" value="D-GLUCOSIDE 3-DEHYDROGENASE"/>
    <property type="match status" value="1"/>
</dbReference>
<accession>A0AAF0EXR9</accession>
<dbReference type="SUPFAM" id="SSF55347">
    <property type="entry name" value="Glyceraldehyde-3-phosphate dehydrogenase-like, C-terminal domain"/>
    <property type="match status" value="1"/>
</dbReference>
<dbReference type="Gene3D" id="3.30.360.10">
    <property type="entry name" value="Dihydrodipicolinate Reductase, domain 2"/>
    <property type="match status" value="1"/>
</dbReference>
<evidence type="ECO:0000313" key="3">
    <source>
        <dbReference type="EMBL" id="WFD36662.1"/>
    </source>
</evidence>
<dbReference type="InterPro" id="IPR052515">
    <property type="entry name" value="Gfo/Idh/MocA_Oxidoreductase"/>
</dbReference>
<evidence type="ECO:0000313" key="4">
    <source>
        <dbReference type="Proteomes" id="UP001219933"/>
    </source>
</evidence>
<dbReference type="InterPro" id="IPR000683">
    <property type="entry name" value="Gfo/Idh/MocA-like_OxRdtase_N"/>
</dbReference>
<dbReference type="GO" id="GO:0000166">
    <property type="term" value="F:nucleotide binding"/>
    <property type="evidence" value="ECO:0007669"/>
    <property type="project" value="InterPro"/>
</dbReference>
<dbReference type="PANTHER" id="PTHR43249">
    <property type="entry name" value="UDP-N-ACETYL-2-AMINO-2-DEOXY-D-GLUCURONATE OXIDASE"/>
    <property type="match status" value="1"/>
</dbReference>